<comment type="caution">
    <text evidence="2">The sequence shown here is derived from an EMBL/GenBank/DDBJ whole genome shotgun (WGS) entry which is preliminary data.</text>
</comment>
<accession>A0A023B0Q2</accession>
<dbReference type="EMBL" id="AFNH02001011">
    <property type="protein sequence ID" value="EZG45746.1"/>
    <property type="molecule type" value="Genomic_DNA"/>
</dbReference>
<gene>
    <name evidence="2" type="ORF">GNI_136930</name>
</gene>
<keyword evidence="3" id="KW-1185">Reference proteome</keyword>
<dbReference type="VEuPathDB" id="CryptoDB:GNI_136930"/>
<dbReference type="OrthoDB" id="10691006at2759"/>
<feature type="region of interest" description="Disordered" evidence="1">
    <location>
        <begin position="156"/>
        <end position="230"/>
    </location>
</feature>
<proteinExistence type="predicted"/>
<dbReference type="AlphaFoldDB" id="A0A023B0Q2"/>
<feature type="compositionally biased region" description="Acidic residues" evidence="1">
    <location>
        <begin position="190"/>
        <end position="208"/>
    </location>
</feature>
<reference evidence="2" key="1">
    <citation type="submission" date="2013-12" db="EMBL/GenBank/DDBJ databases">
        <authorList>
            <person name="Omoto C.K."/>
            <person name="Sibley D."/>
            <person name="Venepally P."/>
            <person name="Hadjithomas M."/>
            <person name="Karamycheva S."/>
            <person name="Brunk B."/>
            <person name="Roos D."/>
            <person name="Caler E."/>
            <person name="Lorenzi H."/>
        </authorList>
    </citation>
    <scope>NUCLEOTIDE SEQUENCE</scope>
</reference>
<sequence length="613" mass="69482">MHTAHLADAGYDGQMYSDAWGQGEPDSADEEASFAKIDRALAMEVNIPLDNKGELVTFREVRQWKMPTLMELTRLKERINNEWIKPLNLKQQDIVNASGLGAPYVCYLLKDPNSPNMNRRRKIEVYSVLTELFRKYDSKVVTKDDFTRLRNTRIANRFQGPRQDRTNRAAGAAANAVKQQRRRRRRGPYGEEDDGDEDDASTVDEDLQDSTAGSSTRARRKRRQLYGQGVPGGAYPGYEMGYMKGYYGQQYHPQQQPQQYPMPWMPSANVPYWPPHQYVYAYARGQRFNEQGEVLPLGPEGRTFAAPYSQGFPPVIRNITSLQSVVDGPPPTGAVAPDLEGAGAGTAYAPANPINNAAHDAWVKSKLNKQCLIPKIENSQTVCREPSTHAFVFLVEPNSCLLPVGVRIGSDTTSTTAGDSAADDDLWNISALRRYAEREDWLAENRECDDSLWVLWDIRESGASVQSLFERWRHDHHLNEEQLNALARSFLSQYVYLRDTELAFQALLPHAPPNEEFSRAVEINCDLVEERIRVKDSFVWDIRASDWDLTALLSNFVSDFQLDSPAISSLFIDLKITILRYRKDWVASMLERLTAEGKIDPSRVIPHTMGLSR</sequence>
<evidence type="ECO:0000313" key="3">
    <source>
        <dbReference type="Proteomes" id="UP000019763"/>
    </source>
</evidence>
<evidence type="ECO:0000256" key="1">
    <source>
        <dbReference type="SAM" id="MobiDB-lite"/>
    </source>
</evidence>
<dbReference type="RefSeq" id="XP_011132452.1">
    <property type="nucleotide sequence ID" value="XM_011134150.1"/>
</dbReference>
<protein>
    <submittedName>
        <fullName evidence="2">Uncharacterized protein</fullName>
    </submittedName>
</protein>
<organism evidence="2 3">
    <name type="scientific">Gregarina niphandrodes</name>
    <name type="common">Septate eugregarine</name>
    <dbReference type="NCBI Taxonomy" id="110365"/>
    <lineage>
        <taxon>Eukaryota</taxon>
        <taxon>Sar</taxon>
        <taxon>Alveolata</taxon>
        <taxon>Apicomplexa</taxon>
        <taxon>Conoidasida</taxon>
        <taxon>Gregarinasina</taxon>
        <taxon>Eugregarinorida</taxon>
        <taxon>Gregarinidae</taxon>
        <taxon>Gregarina</taxon>
    </lineage>
</organism>
<dbReference type="Proteomes" id="UP000019763">
    <property type="component" value="Unassembled WGS sequence"/>
</dbReference>
<evidence type="ECO:0000313" key="2">
    <source>
        <dbReference type="EMBL" id="EZG45746.1"/>
    </source>
</evidence>
<name>A0A023B0Q2_GRENI</name>
<dbReference type="GeneID" id="22914876"/>